<dbReference type="InterPro" id="IPR007065">
    <property type="entry name" value="HPP"/>
</dbReference>
<keyword evidence="1" id="KW-1133">Transmembrane helix</keyword>
<dbReference type="InterPro" id="IPR058581">
    <property type="entry name" value="TM_HPP"/>
</dbReference>
<organism evidence="3 4">
    <name type="scientific">Robertmurraya beringensis</name>
    <dbReference type="NCBI Taxonomy" id="641660"/>
    <lineage>
        <taxon>Bacteria</taxon>
        <taxon>Bacillati</taxon>
        <taxon>Bacillota</taxon>
        <taxon>Bacilli</taxon>
        <taxon>Bacillales</taxon>
        <taxon>Bacillaceae</taxon>
        <taxon>Robertmurraya</taxon>
    </lineage>
</organism>
<keyword evidence="4" id="KW-1185">Reference proteome</keyword>
<feature type="domain" description="HPP transmembrane region" evidence="2">
    <location>
        <begin position="36"/>
        <end position="182"/>
    </location>
</feature>
<dbReference type="EMBL" id="JBHLUU010000106">
    <property type="protein sequence ID" value="MFC0476556.1"/>
    <property type="molecule type" value="Genomic_DNA"/>
</dbReference>
<evidence type="ECO:0000313" key="3">
    <source>
        <dbReference type="EMBL" id="MFC0476556.1"/>
    </source>
</evidence>
<proteinExistence type="predicted"/>
<feature type="transmembrane region" description="Helical" evidence="1">
    <location>
        <begin position="115"/>
        <end position="134"/>
    </location>
</feature>
<keyword evidence="1" id="KW-0812">Transmembrane</keyword>
<dbReference type="PANTHER" id="PTHR33741:SF5">
    <property type="entry name" value="TRANSMEMBRANE PROTEIN DDB_G0269096-RELATED"/>
    <property type="match status" value="1"/>
</dbReference>
<dbReference type="Proteomes" id="UP001589738">
    <property type="component" value="Unassembled WGS sequence"/>
</dbReference>
<feature type="transmembrane region" description="Helical" evidence="1">
    <location>
        <begin position="154"/>
        <end position="176"/>
    </location>
</feature>
<reference evidence="3 4" key="1">
    <citation type="submission" date="2024-09" db="EMBL/GenBank/DDBJ databases">
        <authorList>
            <person name="Sun Q."/>
            <person name="Mori K."/>
        </authorList>
    </citation>
    <scope>NUCLEOTIDE SEQUENCE [LARGE SCALE GENOMIC DNA]</scope>
    <source>
        <strain evidence="3 4">CGMCC 1.9126</strain>
    </source>
</reference>
<evidence type="ECO:0000259" key="2">
    <source>
        <dbReference type="Pfam" id="PF04982"/>
    </source>
</evidence>
<feature type="transmembrane region" description="Helical" evidence="1">
    <location>
        <begin position="41"/>
        <end position="60"/>
    </location>
</feature>
<dbReference type="PANTHER" id="PTHR33741">
    <property type="entry name" value="TRANSMEMBRANE PROTEIN DDB_G0269096-RELATED"/>
    <property type="match status" value="1"/>
</dbReference>
<feature type="transmembrane region" description="Helical" evidence="1">
    <location>
        <begin position="92"/>
        <end position="110"/>
    </location>
</feature>
<gene>
    <name evidence="3" type="ORF">ACFFHF_15200</name>
</gene>
<dbReference type="RefSeq" id="WP_377058507.1">
    <property type="nucleotide sequence ID" value="NZ_JBHLUU010000106.1"/>
</dbReference>
<dbReference type="Pfam" id="PF04982">
    <property type="entry name" value="TM_HPP"/>
    <property type="match status" value="1"/>
</dbReference>
<keyword evidence="1" id="KW-0472">Membrane</keyword>
<protein>
    <submittedName>
        <fullName evidence="3">HPP family protein</fullName>
    </submittedName>
</protein>
<comment type="caution">
    <text evidence="3">The sequence shown here is derived from an EMBL/GenBank/DDBJ whole genome shotgun (WGS) entry which is preliminary data.</text>
</comment>
<name>A0ABV6KT93_9BACI</name>
<accession>A0ABV6KT93</accession>
<evidence type="ECO:0000256" key="1">
    <source>
        <dbReference type="SAM" id="Phobius"/>
    </source>
</evidence>
<evidence type="ECO:0000313" key="4">
    <source>
        <dbReference type="Proteomes" id="UP001589738"/>
    </source>
</evidence>
<sequence>MNTLQKSNDNIKNPSLERLNVYFNKMKGEARKESKFDYLDSIISVVGVFLAVTIICILAFSSNYSMVIGPLGASSILVFAAHNGPLSQPRQVIGGYILSTVTGILIWSIFGKSLFIIIITLVIVLILMALTKTIHPPAAASALVAINFETGWGYLIPVLLGIFLLVFVSMLYNNLFPKRQYPKYWL</sequence>